<dbReference type="Proteomes" id="UP000255335">
    <property type="component" value="Unassembled WGS sequence"/>
</dbReference>
<gene>
    <name evidence="2" type="ORF">NCTC12221_00539</name>
</gene>
<evidence type="ECO:0000256" key="1">
    <source>
        <dbReference type="SAM" id="MobiDB-lite"/>
    </source>
</evidence>
<dbReference type="RefSeq" id="WP_115025873.1">
    <property type="nucleotide sequence ID" value="NZ_UGHZ01000001.1"/>
</dbReference>
<evidence type="ECO:0000313" key="3">
    <source>
        <dbReference type="Proteomes" id="UP000255335"/>
    </source>
</evidence>
<organism evidence="2 3">
    <name type="scientific">Helicobacter cinaedi</name>
    <dbReference type="NCBI Taxonomy" id="213"/>
    <lineage>
        <taxon>Bacteria</taxon>
        <taxon>Pseudomonadati</taxon>
        <taxon>Campylobacterota</taxon>
        <taxon>Epsilonproteobacteria</taxon>
        <taxon>Campylobacterales</taxon>
        <taxon>Helicobacteraceae</taxon>
        <taxon>Helicobacter</taxon>
    </lineage>
</organism>
<feature type="region of interest" description="Disordered" evidence="1">
    <location>
        <begin position="55"/>
        <end position="95"/>
    </location>
</feature>
<proteinExistence type="predicted"/>
<name>A0A377JMU6_9HELI</name>
<feature type="compositionally biased region" description="Low complexity" evidence="1">
    <location>
        <begin position="68"/>
        <end position="87"/>
    </location>
</feature>
<dbReference type="EMBL" id="UGHZ01000001">
    <property type="protein sequence ID" value="STP09109.1"/>
    <property type="molecule type" value="Genomic_DNA"/>
</dbReference>
<sequence>MRKFYQGMMILGVMGQCGLLCADELSERKAQLERQIAELKAKEKERQEVEKLERRIQELQSQTKQEPSAQDSTSQQTTQQFQKTYQSPQRNPYLPNVVTQEMRDAEAKEMFGKNRNGILLGLGIGSMKMEYLSGTTGFNEDFTMGSARFGYQRFPFNKAFGLRLYVDSFVGNGRFKDGGVVTQIFTAYNADILMDLNIPNTYHYIGLFVGAGVGTLQFSYVPTSIWESKTELAGKSGFINFGAAITLDAKHRLECYIKQPALNKYDDKFYWQTSMLLNMTYQYAF</sequence>
<feature type="compositionally biased region" description="Polar residues" evidence="1">
    <location>
        <begin position="58"/>
        <end position="67"/>
    </location>
</feature>
<dbReference type="AlphaFoldDB" id="A0A377JMU6"/>
<reference evidence="2 3" key="1">
    <citation type="submission" date="2018-06" db="EMBL/GenBank/DDBJ databases">
        <authorList>
            <consortium name="Pathogen Informatics"/>
            <person name="Doyle S."/>
        </authorList>
    </citation>
    <scope>NUCLEOTIDE SEQUENCE [LARGE SCALE GENOMIC DNA]</scope>
    <source>
        <strain evidence="2 3">NCTC12221</strain>
    </source>
</reference>
<evidence type="ECO:0000313" key="2">
    <source>
        <dbReference type="EMBL" id="STP09109.1"/>
    </source>
</evidence>
<protein>
    <submittedName>
        <fullName evidence="2">Membrane protein</fullName>
    </submittedName>
</protein>
<accession>A0A377JMU6</accession>